<comment type="cofactor">
    <cofactor evidence="2 7">
        <name>pyridoxal 5'-phosphate</name>
        <dbReference type="ChEBI" id="CHEBI:597326"/>
    </cofactor>
</comment>
<feature type="modified residue" description="N6-(pyridoxal phosphate)lysine" evidence="7">
    <location>
        <position position="46"/>
    </location>
</feature>
<feature type="binding site" evidence="7">
    <location>
        <position position="323"/>
    </location>
    <ligand>
        <name>substrate</name>
    </ligand>
</feature>
<dbReference type="InterPro" id="IPR029066">
    <property type="entry name" value="PLP-binding_barrel"/>
</dbReference>
<dbReference type="HAMAP" id="MF_01201">
    <property type="entry name" value="Ala_racemase"/>
    <property type="match status" value="1"/>
</dbReference>
<dbReference type="EC" id="5.1.1.1" evidence="4 7"/>
<evidence type="ECO:0000256" key="5">
    <source>
        <dbReference type="ARBA" id="ARBA00022898"/>
    </source>
</evidence>
<reference evidence="9 10" key="1">
    <citation type="submission" date="2023-10" db="EMBL/GenBank/DDBJ databases">
        <title>Novel methanotroph of the genus Methylocapsa from a subarctic wetland.</title>
        <authorList>
            <person name="Belova S.E."/>
            <person name="Oshkin I.Y."/>
            <person name="Miroshnikov K."/>
            <person name="Dedysh S.N."/>
        </authorList>
    </citation>
    <scope>NUCLEOTIDE SEQUENCE [LARGE SCALE GENOMIC DNA]</scope>
    <source>
        <strain evidence="9 10">RX1</strain>
    </source>
</reference>
<keyword evidence="5 7" id="KW-0663">Pyridoxal phosphate</keyword>
<dbReference type="PANTHER" id="PTHR30511">
    <property type="entry name" value="ALANINE RACEMASE"/>
    <property type="match status" value="1"/>
</dbReference>
<dbReference type="SUPFAM" id="SSF51419">
    <property type="entry name" value="PLP-binding barrel"/>
    <property type="match status" value="1"/>
</dbReference>
<evidence type="ECO:0000313" key="9">
    <source>
        <dbReference type="EMBL" id="WOJ89584.1"/>
    </source>
</evidence>
<dbReference type="Proteomes" id="UP001626536">
    <property type="component" value="Chromosome"/>
</dbReference>
<keyword evidence="6 7" id="KW-0413">Isomerase</keyword>
<accession>A0ABZ0HT61</accession>
<dbReference type="InterPro" id="IPR020622">
    <property type="entry name" value="Ala_racemase_pyridoxalP-BS"/>
</dbReference>
<dbReference type="PROSITE" id="PS00395">
    <property type="entry name" value="ALANINE_RACEMASE"/>
    <property type="match status" value="1"/>
</dbReference>
<dbReference type="PANTHER" id="PTHR30511:SF0">
    <property type="entry name" value="ALANINE RACEMASE, CATABOLIC-RELATED"/>
    <property type="match status" value="1"/>
</dbReference>
<dbReference type="RefSeq" id="WP_407339030.1">
    <property type="nucleotide sequence ID" value="NZ_CP136862.1"/>
</dbReference>
<organism evidence="9 10">
    <name type="scientific">Methylocapsa polymorpha</name>
    <dbReference type="NCBI Taxonomy" id="3080828"/>
    <lineage>
        <taxon>Bacteria</taxon>
        <taxon>Pseudomonadati</taxon>
        <taxon>Pseudomonadota</taxon>
        <taxon>Alphaproteobacteria</taxon>
        <taxon>Hyphomicrobiales</taxon>
        <taxon>Beijerinckiaceae</taxon>
        <taxon>Methylocapsa</taxon>
    </lineage>
</organism>
<feature type="active site" description="Proton acceptor; specific for L-alanine" evidence="7">
    <location>
        <position position="270"/>
    </location>
</feature>
<comment type="catalytic activity">
    <reaction evidence="1 7">
        <text>L-alanine = D-alanine</text>
        <dbReference type="Rhea" id="RHEA:20249"/>
        <dbReference type="ChEBI" id="CHEBI:57416"/>
        <dbReference type="ChEBI" id="CHEBI:57972"/>
        <dbReference type="EC" id="5.1.1.1"/>
    </reaction>
</comment>
<evidence type="ECO:0000256" key="6">
    <source>
        <dbReference type="ARBA" id="ARBA00023235"/>
    </source>
</evidence>
<evidence type="ECO:0000256" key="7">
    <source>
        <dbReference type="HAMAP-Rule" id="MF_01201"/>
    </source>
</evidence>
<dbReference type="CDD" id="cd00430">
    <property type="entry name" value="PLPDE_III_AR"/>
    <property type="match status" value="1"/>
</dbReference>
<gene>
    <name evidence="9" type="primary">alr</name>
    <name evidence="9" type="ORF">RZS28_17650</name>
</gene>
<dbReference type="Pfam" id="PF01168">
    <property type="entry name" value="Ala_racemase_N"/>
    <property type="match status" value="1"/>
</dbReference>
<keyword evidence="10" id="KW-1185">Reference proteome</keyword>
<proteinExistence type="inferred from homology"/>
<protein>
    <recommendedName>
        <fullName evidence="4 7">Alanine racemase</fullName>
        <ecNumber evidence="4 7">5.1.1.1</ecNumber>
    </recommendedName>
</protein>
<dbReference type="SUPFAM" id="SSF50621">
    <property type="entry name" value="Alanine racemase C-terminal domain-like"/>
    <property type="match status" value="1"/>
</dbReference>
<evidence type="ECO:0000256" key="2">
    <source>
        <dbReference type="ARBA" id="ARBA00001933"/>
    </source>
</evidence>
<dbReference type="PRINTS" id="PR00992">
    <property type="entry name" value="ALARACEMASE"/>
</dbReference>
<feature type="domain" description="Alanine racemase C-terminal" evidence="8">
    <location>
        <begin position="249"/>
        <end position="378"/>
    </location>
</feature>
<feature type="binding site" evidence="7">
    <location>
        <position position="151"/>
    </location>
    <ligand>
        <name>substrate</name>
    </ligand>
</feature>
<comment type="function">
    <text evidence="7">Catalyzes the interconversion of L-alanine and D-alanine. May also act on other amino acids.</text>
</comment>
<sequence length="380" mass="40986">MRTAGGFDVSRQEAGAILSIDLKALVDNWRTLQAVCGAAECGAVVKADAYGIGMEPVVQALDAAGCKTYFVAHVFEGRRLRALSRDAVIYVLNGLLPGTAPSYAQHGLRPVLGSAPEIEEWLQFTALSGARTPDGGDALPAALQIDTGMNRLGLKEVDFDAAECLTQHVNVALVLSHFSWTGHGDDDRARNQIEIFERLRARWFDVPASMANSAGVFLERGPLYDLVRPGYALYGGNPTPGRPNPMRSVVRLEARIHQIHQVAPGERVGYEGAWTAKSPRRLATISAGYADGVPHAAMGSNARAGGEALVSGRRCPFVGHVSMDLIVIDISEVANAQRGDMVELIGPTITIDELAARAGTIGYEILTHLGRRFYRRYTRL</sequence>
<dbReference type="InterPro" id="IPR001608">
    <property type="entry name" value="Ala_racemase_N"/>
</dbReference>
<dbReference type="NCBIfam" id="TIGR00492">
    <property type="entry name" value="alr"/>
    <property type="match status" value="1"/>
</dbReference>
<evidence type="ECO:0000256" key="1">
    <source>
        <dbReference type="ARBA" id="ARBA00000316"/>
    </source>
</evidence>
<dbReference type="EMBL" id="CP136862">
    <property type="protein sequence ID" value="WOJ89584.1"/>
    <property type="molecule type" value="Genomic_DNA"/>
</dbReference>
<evidence type="ECO:0000256" key="3">
    <source>
        <dbReference type="ARBA" id="ARBA00007880"/>
    </source>
</evidence>
<comment type="pathway">
    <text evidence="7">Amino-acid biosynthesis; D-alanine biosynthesis; D-alanine from L-alanine: step 1/1.</text>
</comment>
<evidence type="ECO:0000256" key="4">
    <source>
        <dbReference type="ARBA" id="ARBA00013089"/>
    </source>
</evidence>
<evidence type="ECO:0000259" key="8">
    <source>
        <dbReference type="SMART" id="SM01005"/>
    </source>
</evidence>
<evidence type="ECO:0000313" key="10">
    <source>
        <dbReference type="Proteomes" id="UP001626536"/>
    </source>
</evidence>
<dbReference type="InterPro" id="IPR011079">
    <property type="entry name" value="Ala_racemase_C"/>
</dbReference>
<feature type="active site" description="Proton acceptor; specific for D-alanine" evidence="7">
    <location>
        <position position="46"/>
    </location>
</feature>
<name>A0ABZ0HT61_9HYPH</name>
<comment type="similarity">
    <text evidence="3 7">Belongs to the alanine racemase family.</text>
</comment>
<dbReference type="GO" id="GO:0008784">
    <property type="term" value="F:alanine racemase activity"/>
    <property type="evidence" value="ECO:0007669"/>
    <property type="project" value="UniProtKB-EC"/>
</dbReference>
<dbReference type="Gene3D" id="3.20.20.10">
    <property type="entry name" value="Alanine racemase"/>
    <property type="match status" value="1"/>
</dbReference>
<dbReference type="Gene3D" id="2.40.37.10">
    <property type="entry name" value="Lyase, Ornithine Decarboxylase, Chain A, domain 1"/>
    <property type="match status" value="1"/>
</dbReference>
<dbReference type="SMART" id="SM01005">
    <property type="entry name" value="Ala_racemase_C"/>
    <property type="match status" value="1"/>
</dbReference>
<dbReference type="InterPro" id="IPR000821">
    <property type="entry name" value="Ala_racemase"/>
</dbReference>
<dbReference type="InterPro" id="IPR009006">
    <property type="entry name" value="Ala_racemase/Decarboxylase_C"/>
</dbReference>
<dbReference type="Pfam" id="PF00842">
    <property type="entry name" value="Ala_racemase_C"/>
    <property type="match status" value="1"/>
</dbReference>